<evidence type="ECO:0000313" key="2">
    <source>
        <dbReference type="EMBL" id="RDB18838.1"/>
    </source>
</evidence>
<keyword evidence="3" id="KW-1185">Reference proteome</keyword>
<reference evidence="2" key="1">
    <citation type="submission" date="2018-04" db="EMBL/GenBank/DDBJ databases">
        <title>Whole genome sequencing of Hypsizygus marmoreus.</title>
        <authorList>
            <person name="Choi I.-G."/>
            <person name="Min B."/>
            <person name="Kim J.-G."/>
            <person name="Kim S."/>
            <person name="Oh Y.-L."/>
            <person name="Kong W.-S."/>
            <person name="Park H."/>
            <person name="Jeong J."/>
            <person name="Song E.-S."/>
        </authorList>
    </citation>
    <scope>NUCLEOTIDE SEQUENCE [LARGE SCALE GENOMIC DNA]</scope>
    <source>
        <strain evidence="2">51987-8</strain>
    </source>
</reference>
<accession>A0A369JAF1</accession>
<proteinExistence type="predicted"/>
<organism evidence="2 3">
    <name type="scientific">Hypsizygus marmoreus</name>
    <name type="common">White beech mushroom</name>
    <name type="synonym">Agaricus marmoreus</name>
    <dbReference type="NCBI Taxonomy" id="39966"/>
    <lineage>
        <taxon>Eukaryota</taxon>
        <taxon>Fungi</taxon>
        <taxon>Dikarya</taxon>
        <taxon>Basidiomycota</taxon>
        <taxon>Agaricomycotina</taxon>
        <taxon>Agaricomycetes</taxon>
        <taxon>Agaricomycetidae</taxon>
        <taxon>Agaricales</taxon>
        <taxon>Tricholomatineae</taxon>
        <taxon>Lyophyllaceae</taxon>
        <taxon>Hypsizygus</taxon>
    </lineage>
</organism>
<dbReference type="InParanoid" id="A0A369JAF1"/>
<feature type="compositionally biased region" description="Polar residues" evidence="1">
    <location>
        <begin position="110"/>
        <end position="120"/>
    </location>
</feature>
<sequence>MYVHPSPSHGGTFSVQGRRTAPGCGWDGRCGIRSTTADGEEGQYEWCTNDERTRRLTDLFLDVDTLPRFTERRCREGSSSGTATTHRRHVYKRCAFHLTARRHPGPHTTYGETSKMQDSNPGVHIEGDNTPRDTCRLETASVLGTLRVFYGTVVMLRTVTNDPDLRAGHFSGRDRCRFKRTQPTQDAHTISPNIDRRVQQAILDLQ</sequence>
<gene>
    <name evidence="2" type="ORF">Hypma_014504</name>
</gene>
<dbReference type="Proteomes" id="UP000076154">
    <property type="component" value="Unassembled WGS sequence"/>
</dbReference>
<comment type="caution">
    <text evidence="2">The sequence shown here is derived from an EMBL/GenBank/DDBJ whole genome shotgun (WGS) entry which is preliminary data.</text>
</comment>
<evidence type="ECO:0000256" key="1">
    <source>
        <dbReference type="SAM" id="MobiDB-lite"/>
    </source>
</evidence>
<evidence type="ECO:0000313" key="3">
    <source>
        <dbReference type="Proteomes" id="UP000076154"/>
    </source>
</evidence>
<protein>
    <submittedName>
        <fullName evidence="2">Uncharacterized protein</fullName>
    </submittedName>
</protein>
<name>A0A369JAF1_HYPMA</name>
<feature type="region of interest" description="Disordered" evidence="1">
    <location>
        <begin position="102"/>
        <end position="131"/>
    </location>
</feature>
<dbReference type="EMBL" id="LUEZ02000087">
    <property type="protein sequence ID" value="RDB18838.1"/>
    <property type="molecule type" value="Genomic_DNA"/>
</dbReference>
<dbReference type="AlphaFoldDB" id="A0A369JAF1"/>